<accession>A0ABV8V2P2</accession>
<keyword evidence="3" id="KW-0326">Glycosidase</keyword>
<evidence type="ECO:0000259" key="5">
    <source>
        <dbReference type="PROSITE" id="PS51175"/>
    </source>
</evidence>
<dbReference type="Gene3D" id="2.60.120.260">
    <property type="entry name" value="Galactose-binding domain-like"/>
    <property type="match status" value="2"/>
</dbReference>
<evidence type="ECO:0000259" key="4">
    <source>
        <dbReference type="PROSITE" id="PS50853"/>
    </source>
</evidence>
<dbReference type="PROSITE" id="PS51175">
    <property type="entry name" value="CBM6"/>
    <property type="match status" value="1"/>
</dbReference>
<dbReference type="InterPro" id="IPR013783">
    <property type="entry name" value="Ig-like_fold"/>
</dbReference>
<name>A0ABV8V2P2_9GAMM</name>
<keyword evidence="7" id="KW-1185">Reference proteome</keyword>
<keyword evidence="1" id="KW-0732">Signal</keyword>
<dbReference type="Gene3D" id="2.60.40.10">
    <property type="entry name" value="Immunoglobulins"/>
    <property type="match status" value="1"/>
</dbReference>
<comment type="caution">
    <text evidence="6">The sequence shown here is derived from an EMBL/GenBank/DDBJ whole genome shotgun (WGS) entry which is preliminary data.</text>
</comment>
<reference evidence="7" key="1">
    <citation type="journal article" date="2019" name="Int. J. Syst. Evol. Microbiol.">
        <title>The Global Catalogue of Microorganisms (GCM) 10K type strain sequencing project: providing services to taxonomists for standard genome sequencing and annotation.</title>
        <authorList>
            <consortium name="The Broad Institute Genomics Platform"/>
            <consortium name="The Broad Institute Genome Sequencing Center for Infectious Disease"/>
            <person name="Wu L."/>
            <person name="Ma J."/>
        </authorList>
    </citation>
    <scope>NUCLEOTIDE SEQUENCE [LARGE SCALE GENOMIC DNA]</scope>
    <source>
        <strain evidence="7">CECT 8570</strain>
    </source>
</reference>
<dbReference type="RefSeq" id="WP_290259382.1">
    <property type="nucleotide sequence ID" value="NZ_JAUFQG010000004.1"/>
</dbReference>
<dbReference type="SUPFAM" id="SSF49785">
    <property type="entry name" value="Galactose-binding domain-like"/>
    <property type="match status" value="1"/>
</dbReference>
<dbReference type="SUPFAM" id="SSF49265">
    <property type="entry name" value="Fibronectin type III"/>
    <property type="match status" value="1"/>
</dbReference>
<gene>
    <name evidence="6" type="ORF">ACFOX3_05135</name>
</gene>
<proteinExistence type="predicted"/>
<feature type="domain" description="CBM6" evidence="5">
    <location>
        <begin position="729"/>
        <end position="849"/>
    </location>
</feature>
<evidence type="ECO:0000256" key="2">
    <source>
        <dbReference type="ARBA" id="ARBA00022801"/>
    </source>
</evidence>
<dbReference type="InterPro" id="IPR003961">
    <property type="entry name" value="FN3_dom"/>
</dbReference>
<evidence type="ECO:0000256" key="3">
    <source>
        <dbReference type="ARBA" id="ARBA00023295"/>
    </source>
</evidence>
<dbReference type="InterPro" id="IPR001547">
    <property type="entry name" value="Glyco_hydro_5"/>
</dbReference>
<dbReference type="EMBL" id="JBHSCX010000003">
    <property type="protein sequence ID" value="MFC4361676.1"/>
    <property type="molecule type" value="Genomic_DNA"/>
</dbReference>
<evidence type="ECO:0000313" key="7">
    <source>
        <dbReference type="Proteomes" id="UP001595840"/>
    </source>
</evidence>
<dbReference type="PANTHER" id="PTHR31297">
    <property type="entry name" value="GLUCAN ENDO-1,6-BETA-GLUCOSIDASE B"/>
    <property type="match status" value="1"/>
</dbReference>
<dbReference type="InterPro" id="IPR017853">
    <property type="entry name" value="GH"/>
</dbReference>
<dbReference type="InterPro" id="IPR008979">
    <property type="entry name" value="Galactose-bd-like_sf"/>
</dbReference>
<evidence type="ECO:0000256" key="1">
    <source>
        <dbReference type="ARBA" id="ARBA00022729"/>
    </source>
</evidence>
<dbReference type="SMART" id="SM00060">
    <property type="entry name" value="FN3"/>
    <property type="match status" value="1"/>
</dbReference>
<dbReference type="PANTHER" id="PTHR31297:SF13">
    <property type="entry name" value="PUTATIVE-RELATED"/>
    <property type="match status" value="1"/>
</dbReference>
<protein>
    <submittedName>
        <fullName evidence="6">Cellulase family glycosylhydrolase</fullName>
    </submittedName>
</protein>
<dbReference type="Pfam" id="PF03422">
    <property type="entry name" value="CBM_6"/>
    <property type="match status" value="1"/>
</dbReference>
<dbReference type="SMART" id="SM00606">
    <property type="entry name" value="CBD_IV"/>
    <property type="match status" value="1"/>
</dbReference>
<dbReference type="InterPro" id="IPR050386">
    <property type="entry name" value="Glycosyl_hydrolase_5"/>
</dbReference>
<dbReference type="Pfam" id="PF00150">
    <property type="entry name" value="Cellulase"/>
    <property type="match status" value="1"/>
</dbReference>
<dbReference type="Proteomes" id="UP001595840">
    <property type="component" value="Unassembled WGS sequence"/>
</dbReference>
<dbReference type="PROSITE" id="PS50853">
    <property type="entry name" value="FN3"/>
    <property type="match status" value="1"/>
</dbReference>
<dbReference type="SUPFAM" id="SSF51445">
    <property type="entry name" value="(Trans)glycosidases"/>
    <property type="match status" value="1"/>
</dbReference>
<organism evidence="6 7">
    <name type="scientific">Simiduia curdlanivorans</name>
    <dbReference type="NCBI Taxonomy" id="1492769"/>
    <lineage>
        <taxon>Bacteria</taxon>
        <taxon>Pseudomonadati</taxon>
        <taxon>Pseudomonadota</taxon>
        <taxon>Gammaproteobacteria</taxon>
        <taxon>Cellvibrionales</taxon>
        <taxon>Cellvibrionaceae</taxon>
        <taxon>Simiduia</taxon>
    </lineage>
</organism>
<dbReference type="CDD" id="cd04080">
    <property type="entry name" value="CBM6_cellulase-like"/>
    <property type="match status" value="1"/>
</dbReference>
<dbReference type="InterPro" id="IPR036116">
    <property type="entry name" value="FN3_sf"/>
</dbReference>
<dbReference type="InterPro" id="IPR005084">
    <property type="entry name" value="CBM6"/>
</dbReference>
<dbReference type="Gene3D" id="3.20.20.80">
    <property type="entry name" value="Glycosidases"/>
    <property type="match status" value="1"/>
</dbReference>
<feature type="domain" description="Fibronectin type-III" evidence="4">
    <location>
        <begin position="635"/>
        <end position="729"/>
    </location>
</feature>
<keyword evidence="2" id="KW-0378">Hydrolase</keyword>
<sequence length="852" mass="93356">MNFKLKNTLKNIVNLQPVPTCVALSALLLLPGCGSDKPNPIVPVPPAFEEPKAGTESYSALKAQGTLWQNVEGQKVSLRGINLGNWLSMELWMFDSSEDPLGADIPDQCTLEAVLTDRFGADEKDRIIKLHRDSWLTDADWDAMAEAGFNVVRIPFPYDLIEDEQNPKTLRADAWSYLDAAIAKAKAREMYVVLDLHGAAGRQGTEQHTGCADQNELWDSAVYRDRTVWLWQQIAQKYNGEATVAGYGLLNEPWGTDSETLTEFSLELYKAIREIDQDHIIILAGHNADGISSYGDPLDLGMENVAFDMHFYPGLFGWGNIGYGVHRDWITCGEDGTGGVCDWARLARNVYTPVLVGEMQPWTGLGDMGGEITRASFDKYNELNWAATAWSLKTTSKSGGVGNGQWGLITNNGNQLLAKAQTWSCNNWESSFANACDIPARSTTPFAGEGDKTMYLAIKTGSFNGTDVTYDSIQLTNDATGENIVVNGEFGTDANWNKIQIWGDPHDYDYNYAAGEVAGVDSSPSLRVTAAAGHNTVIYQPVVVEGGQSYTLSGRFKDNGAGGNDMWAEIYLVPEEPQWWNDVDGRALPRVDINNDSIEAIEDFFAAFASMDYLRNEAVMTALTQEQPAQIFTNIPSKASDILVVASDTANDVSWTAATGDVDGYRVYRSTAPRSGFAVIEEVTDTRYSDTDLQPETTYYYYVAAFNSTDEGYASEIAASGPTFYTLPSKIEAENYTAAHPGVKTEGAGDIGGGSNVGSFETGRWVEYEVKVNEAGDFDVDFRLASLVGNVRFSVELDGVVLDTVTVPNTGGWQTYTTVTRSLSLPAGNAKLRLTSLDNQWNLNWIEFRSAD</sequence>
<dbReference type="InterPro" id="IPR006584">
    <property type="entry name" value="Cellulose-bd_IV"/>
</dbReference>
<evidence type="ECO:0000313" key="6">
    <source>
        <dbReference type="EMBL" id="MFC4361676.1"/>
    </source>
</evidence>
<dbReference type="CDD" id="cd00063">
    <property type="entry name" value="FN3"/>
    <property type="match status" value="1"/>
</dbReference>
<dbReference type="Pfam" id="PF00041">
    <property type="entry name" value="fn3"/>
    <property type="match status" value="1"/>
</dbReference>